<keyword evidence="5" id="KW-1185">Reference proteome</keyword>
<feature type="signal peptide" evidence="2">
    <location>
        <begin position="1"/>
        <end position="27"/>
    </location>
</feature>
<protein>
    <recommendedName>
        <fullName evidence="3">Bacterial Ig-like domain-containing protein</fullName>
    </recommendedName>
</protein>
<dbReference type="GO" id="GO:0005975">
    <property type="term" value="P:carbohydrate metabolic process"/>
    <property type="evidence" value="ECO:0007669"/>
    <property type="project" value="UniProtKB-ARBA"/>
</dbReference>
<evidence type="ECO:0000259" key="3">
    <source>
        <dbReference type="Pfam" id="PF16640"/>
    </source>
</evidence>
<dbReference type="InterPro" id="IPR013783">
    <property type="entry name" value="Ig-like_fold"/>
</dbReference>
<feature type="domain" description="Bacterial Ig-like" evidence="3">
    <location>
        <begin position="213"/>
        <end position="297"/>
    </location>
</feature>
<dbReference type="AlphaFoldDB" id="A0A8J3VW28"/>
<proteinExistence type="predicted"/>
<organism evidence="4 5">
    <name type="scientific">Rugosimonospora africana</name>
    <dbReference type="NCBI Taxonomy" id="556532"/>
    <lineage>
        <taxon>Bacteria</taxon>
        <taxon>Bacillati</taxon>
        <taxon>Actinomycetota</taxon>
        <taxon>Actinomycetes</taxon>
        <taxon>Micromonosporales</taxon>
        <taxon>Micromonosporaceae</taxon>
        <taxon>Rugosimonospora</taxon>
    </lineage>
</organism>
<evidence type="ECO:0000256" key="2">
    <source>
        <dbReference type="SAM" id="SignalP"/>
    </source>
</evidence>
<comment type="caution">
    <text evidence="4">The sequence shown here is derived from an EMBL/GenBank/DDBJ whole genome shotgun (WGS) entry which is preliminary data.</text>
</comment>
<gene>
    <name evidence="4" type="ORF">Raf01_85530</name>
</gene>
<dbReference type="Gene3D" id="2.60.40.10">
    <property type="entry name" value="Immunoglobulins"/>
    <property type="match status" value="1"/>
</dbReference>
<dbReference type="EMBL" id="BONZ01000094">
    <property type="protein sequence ID" value="GIH20381.1"/>
    <property type="molecule type" value="Genomic_DNA"/>
</dbReference>
<evidence type="ECO:0000313" key="5">
    <source>
        <dbReference type="Proteomes" id="UP000642748"/>
    </source>
</evidence>
<dbReference type="InterPro" id="IPR032109">
    <property type="entry name" value="Big_3_5"/>
</dbReference>
<evidence type="ECO:0000256" key="1">
    <source>
        <dbReference type="SAM" id="MobiDB-lite"/>
    </source>
</evidence>
<evidence type="ECO:0000313" key="4">
    <source>
        <dbReference type="EMBL" id="GIH20381.1"/>
    </source>
</evidence>
<feature type="compositionally biased region" description="Low complexity" evidence="1">
    <location>
        <begin position="204"/>
        <end position="225"/>
    </location>
</feature>
<name>A0A8J3VW28_9ACTN</name>
<dbReference type="Pfam" id="PF16640">
    <property type="entry name" value="Big_3_5"/>
    <property type="match status" value="1"/>
</dbReference>
<dbReference type="RefSeq" id="WP_203923801.1">
    <property type="nucleotide sequence ID" value="NZ_BONZ01000094.1"/>
</dbReference>
<dbReference type="Proteomes" id="UP000642748">
    <property type="component" value="Unassembled WGS sequence"/>
</dbReference>
<sequence length="471" mass="46811">MKRPIRLLAAVAGGAVVASFAVGPAFADPAGGLTINPTSGTWQFGNGNPADPITVTPQAACPAGSAHYVDTFYPTGTDPTLGGFLTPMADLGGNLQVPAQEGSWQDGGIENILDAILPAGTTDTVLSPADAAKPVGTVIAEDDFAIAGLCLDSDLGVLAQFDSAAVHVSVATREATPPSDFPSDRVWQVTQWSWQVSGGGQPGGPATTTTTLTASPSGGASQGSPVTLTAHVDQASAAGHIEFLDGTDVLSSQPVTAGAASITTKNLSVGSHTLKATFVPDDTTAFAGSSGTLNYTISEGNGGTPNQSGKVTLQTTVSQPTETGALTLTVDPTAPVNLPTPTRDGDDLVTSVSNVDLATVTDTRSIDKPGWTVNGAVSDTFVGNDATHTFSGKALGWTPKVTSQDNGQGASAGAAVAAGSDPGLTGVGATLASAGAGDGLGTAKLSADLSLKFPATTPADTYHADVTITAI</sequence>
<accession>A0A8J3VW28</accession>
<feature type="region of interest" description="Disordered" evidence="1">
    <location>
        <begin position="196"/>
        <end position="225"/>
    </location>
</feature>
<feature type="chain" id="PRO_5035247866" description="Bacterial Ig-like domain-containing protein" evidence="2">
    <location>
        <begin position="28"/>
        <end position="471"/>
    </location>
</feature>
<reference evidence="4" key="1">
    <citation type="submission" date="2021-01" db="EMBL/GenBank/DDBJ databases">
        <title>Whole genome shotgun sequence of Rugosimonospora africana NBRC 104875.</title>
        <authorList>
            <person name="Komaki H."/>
            <person name="Tamura T."/>
        </authorList>
    </citation>
    <scope>NUCLEOTIDE SEQUENCE</scope>
    <source>
        <strain evidence="4">NBRC 104875</strain>
    </source>
</reference>
<keyword evidence="2" id="KW-0732">Signal</keyword>